<dbReference type="PANTHER" id="PTHR10161">
    <property type="entry name" value="TARTRATE-RESISTANT ACID PHOSPHATASE TYPE 5"/>
    <property type="match status" value="1"/>
</dbReference>
<dbReference type="OrthoDB" id="411211at2759"/>
<evidence type="ECO:0000256" key="1">
    <source>
        <dbReference type="ARBA" id="ARBA00022729"/>
    </source>
</evidence>
<gene>
    <name evidence="5" type="primary">Aste57867_3269</name>
    <name evidence="4" type="ORF">As57867_003259</name>
    <name evidence="5" type="ORF">ASTE57867_3269</name>
</gene>
<feature type="domain" description="Calcineurin-like phosphoesterase" evidence="3">
    <location>
        <begin position="92"/>
        <end position="388"/>
    </location>
</feature>
<dbReference type="PANTHER" id="PTHR10161:SF14">
    <property type="entry name" value="TARTRATE-RESISTANT ACID PHOSPHATASE TYPE 5"/>
    <property type="match status" value="1"/>
</dbReference>
<evidence type="ECO:0000256" key="2">
    <source>
        <dbReference type="ARBA" id="ARBA00022801"/>
    </source>
</evidence>
<sequence>MPISSSIESASLLSKATARTISPRMAVVATVACSALVGLGVVRAITSSSVAPINQVAATTDLAATISTKQVVQPPKKIHLSDPETSTPAFSFLAIGDWGGTLGKDKGDAGSCCKLYNGGIDVAHDRYKVDFYSQAYVAELMAQSATQLQPVLRILNHGDNFYWNGVGTSDAKYRFEQTFEKVYNQTSLRAIPWLSVLGNHDIGGATFICGDEDGKYRECDSKAELLEYMDKRFDAQASYKSPHHNRWVLRDHYFVERVHKHGVSVDVFNIDTNDAENHGGKDVCCQCYGYMAKLGIPNYVCNDPQPGDIGCAGGDVELWQACYDKLESWANESYTRMKADLATSTATFKIVNTHFSPHYHMTSEKMNRWYDLCRDGGVTAWFNGHTHSFNHDVSKWGTHFFQNGGGGGYFSQDSPSVHNDVVKTQWLVSGNPYGYMELRFSHDWLKVQFATFDDQWQFNGMLRNESVVGGVARGHCWYIPRDHMASKGIECDSSVNGAIGAPLGDTIHA</sequence>
<dbReference type="EMBL" id="CAADRA010000540">
    <property type="protein sequence ID" value="VFT80441.1"/>
    <property type="molecule type" value="Genomic_DNA"/>
</dbReference>
<evidence type="ECO:0000313" key="5">
    <source>
        <dbReference type="EMBL" id="VFT80441.1"/>
    </source>
</evidence>
<accession>A0A485KD63</accession>
<keyword evidence="6" id="KW-1185">Reference proteome</keyword>
<keyword evidence="1" id="KW-0732">Signal</keyword>
<keyword evidence="2" id="KW-0378">Hydrolase</keyword>
<evidence type="ECO:0000313" key="4">
    <source>
        <dbReference type="EMBL" id="KAF0715642.1"/>
    </source>
</evidence>
<dbReference type="GO" id="GO:0016787">
    <property type="term" value="F:hydrolase activity"/>
    <property type="evidence" value="ECO:0007669"/>
    <property type="project" value="UniProtKB-KW"/>
</dbReference>
<dbReference type="Pfam" id="PF00149">
    <property type="entry name" value="Metallophos"/>
    <property type="match status" value="1"/>
</dbReference>
<evidence type="ECO:0000313" key="6">
    <source>
        <dbReference type="Proteomes" id="UP000332933"/>
    </source>
</evidence>
<dbReference type="InterPro" id="IPR004843">
    <property type="entry name" value="Calcineurin-like_PHP"/>
</dbReference>
<reference evidence="5 6" key="1">
    <citation type="submission" date="2019-03" db="EMBL/GenBank/DDBJ databases">
        <authorList>
            <person name="Gaulin E."/>
            <person name="Dumas B."/>
        </authorList>
    </citation>
    <scope>NUCLEOTIDE SEQUENCE [LARGE SCALE GENOMIC DNA]</scope>
    <source>
        <strain evidence="5">CBS 568.67</strain>
    </source>
</reference>
<proteinExistence type="predicted"/>
<dbReference type="Gene3D" id="3.60.21.10">
    <property type="match status" value="1"/>
</dbReference>
<organism evidence="5 6">
    <name type="scientific">Aphanomyces stellatus</name>
    <dbReference type="NCBI Taxonomy" id="120398"/>
    <lineage>
        <taxon>Eukaryota</taxon>
        <taxon>Sar</taxon>
        <taxon>Stramenopiles</taxon>
        <taxon>Oomycota</taxon>
        <taxon>Saprolegniomycetes</taxon>
        <taxon>Saprolegniales</taxon>
        <taxon>Verrucalvaceae</taxon>
        <taxon>Aphanomyces</taxon>
    </lineage>
</organism>
<dbReference type="SUPFAM" id="SSF56300">
    <property type="entry name" value="Metallo-dependent phosphatases"/>
    <property type="match status" value="1"/>
</dbReference>
<reference evidence="4" key="2">
    <citation type="submission" date="2019-06" db="EMBL/GenBank/DDBJ databases">
        <title>Genomics analysis of Aphanomyces spp. identifies a new class of oomycete effector associated with host adaptation.</title>
        <authorList>
            <person name="Gaulin E."/>
        </authorList>
    </citation>
    <scope>NUCLEOTIDE SEQUENCE</scope>
    <source>
        <strain evidence="4">CBS 578.67</strain>
    </source>
</reference>
<dbReference type="EMBL" id="VJMH01000540">
    <property type="protein sequence ID" value="KAF0715642.1"/>
    <property type="molecule type" value="Genomic_DNA"/>
</dbReference>
<dbReference type="Proteomes" id="UP000332933">
    <property type="component" value="Unassembled WGS sequence"/>
</dbReference>
<dbReference type="InterPro" id="IPR029052">
    <property type="entry name" value="Metallo-depent_PP-like"/>
</dbReference>
<evidence type="ECO:0000259" key="3">
    <source>
        <dbReference type="Pfam" id="PF00149"/>
    </source>
</evidence>
<dbReference type="InterPro" id="IPR051558">
    <property type="entry name" value="Metallophosphoesterase_PAP"/>
</dbReference>
<protein>
    <submittedName>
        <fullName evidence="5">Aste57867_3269 protein</fullName>
    </submittedName>
</protein>
<name>A0A485KD63_9STRA</name>
<dbReference type="AlphaFoldDB" id="A0A485KD63"/>